<proteinExistence type="inferred from homology"/>
<dbReference type="OrthoDB" id="624345at2759"/>
<evidence type="ECO:0000256" key="1">
    <source>
        <dbReference type="ARBA" id="ARBA00004906"/>
    </source>
</evidence>
<protein>
    <submittedName>
        <fullName evidence="8">Uncharacterized protein</fullName>
    </submittedName>
</protein>
<dbReference type="Pfam" id="PF00651">
    <property type="entry name" value="BTB"/>
    <property type="match status" value="1"/>
</dbReference>
<dbReference type="InterPro" id="IPR000210">
    <property type="entry name" value="BTB/POZ_dom"/>
</dbReference>
<evidence type="ECO:0000256" key="5">
    <source>
        <dbReference type="SAM" id="MobiDB-lite"/>
    </source>
</evidence>
<evidence type="ECO:0000259" key="6">
    <source>
        <dbReference type="PROSITE" id="PS50097"/>
    </source>
</evidence>
<gene>
    <name evidence="8" type="ORF">NE237_028850</name>
</gene>
<dbReference type="PANTHER" id="PTHR32370">
    <property type="entry name" value="OS12G0117600 PROTEIN"/>
    <property type="match status" value="1"/>
</dbReference>
<keyword evidence="2" id="KW-0833">Ubl conjugation pathway</keyword>
<feature type="domain" description="NPH3" evidence="7">
    <location>
        <begin position="213"/>
        <end position="508"/>
    </location>
</feature>
<evidence type="ECO:0000313" key="9">
    <source>
        <dbReference type="Proteomes" id="UP001141806"/>
    </source>
</evidence>
<dbReference type="InterPro" id="IPR043454">
    <property type="entry name" value="NPH3/RPT2-like"/>
</dbReference>
<dbReference type="InterPro" id="IPR027356">
    <property type="entry name" value="NPH3_dom"/>
</dbReference>
<comment type="similarity">
    <text evidence="3">Belongs to the NPH3 family.</text>
</comment>
<dbReference type="PROSITE" id="PS50097">
    <property type="entry name" value="BTB"/>
    <property type="match status" value="1"/>
</dbReference>
<reference evidence="8" key="1">
    <citation type="journal article" date="2023" name="Plant J.">
        <title>The genome of the king protea, Protea cynaroides.</title>
        <authorList>
            <person name="Chang J."/>
            <person name="Duong T.A."/>
            <person name="Schoeman C."/>
            <person name="Ma X."/>
            <person name="Roodt D."/>
            <person name="Barker N."/>
            <person name="Li Z."/>
            <person name="Van de Peer Y."/>
            <person name="Mizrachi E."/>
        </authorList>
    </citation>
    <scope>NUCLEOTIDE SEQUENCE</scope>
    <source>
        <tissue evidence="8">Young leaves</tissue>
    </source>
</reference>
<dbReference type="InterPro" id="IPR011333">
    <property type="entry name" value="SKP1/BTB/POZ_sf"/>
</dbReference>
<keyword evidence="4" id="KW-0175">Coiled coil</keyword>
<feature type="coiled-coil region" evidence="4">
    <location>
        <begin position="537"/>
        <end position="571"/>
    </location>
</feature>
<feature type="domain" description="BTB" evidence="6">
    <location>
        <begin position="57"/>
        <end position="127"/>
    </location>
</feature>
<dbReference type="SUPFAM" id="SSF54695">
    <property type="entry name" value="POZ domain"/>
    <property type="match status" value="1"/>
</dbReference>
<keyword evidence="9" id="KW-1185">Reference proteome</keyword>
<feature type="region of interest" description="Disordered" evidence="5">
    <location>
        <begin position="598"/>
        <end position="622"/>
    </location>
</feature>
<accession>A0A9Q0GQR3</accession>
<evidence type="ECO:0000259" key="7">
    <source>
        <dbReference type="PROSITE" id="PS51649"/>
    </source>
</evidence>
<dbReference type="SMART" id="SM00225">
    <property type="entry name" value="BTB"/>
    <property type="match status" value="1"/>
</dbReference>
<sequence length="622" mass="71301">MGTMMNSPHLSLQENQGNISDFITHVHNPNAIRATVIADEFFEKKEQAWFVTSKVPTDLSIQVGDITFYAHKHPLVSKSGYMNRLNLHKASKLNFGNDVKINNFPGGPETFEIILKFCYGLPIDLTPTNVTPLRCASEFLEMTEEFEDGNLISKTESFLKFIVLSSWKNSITVLKSCESLSPWAENLQFISRCCDSIAWQVSKDNLVNEGNARWWFDEVSTLRIDHFVRIITAIRAKGAKPEVIGDCVTHYAEKWLCGMDLELENHSRQGSGRQELHLSILSGKRQEGSIGYNKEQRVLIESLISILPPERKAVSCKFLLRMLKMATVYSATPALVSELEKRIGMVLEDANVNELLIPNYRGGDEEKHSYSPYGEITMYDIDSVQRIVEYFLMREQQRQQQNFGNSQVSKLLDNFLAEIATDPNLTISKFQVLAEALPPSARICNDGLYRAIDTYLKNHPSITEHGRRRLCKLMECDKLSLDACMHAAQNDRLPLRTIIQVLFSEQLKMREAIQKKEPVPEEIIEQEHRWSSAEKAIETTKAELAMVKTMLEELKRDYSELQQEFERFSIKQKNTSWIYGWRKLKNSTFLNEKMVNEETGDVNQRQPSNAGKVSRQRRLSIS</sequence>
<dbReference type="EMBL" id="JAMYWD010000012">
    <property type="protein sequence ID" value="KAJ4952018.1"/>
    <property type="molecule type" value="Genomic_DNA"/>
</dbReference>
<dbReference type="Proteomes" id="UP001141806">
    <property type="component" value="Unassembled WGS sequence"/>
</dbReference>
<dbReference type="PROSITE" id="PS51649">
    <property type="entry name" value="NPH3"/>
    <property type="match status" value="1"/>
</dbReference>
<comment type="caution">
    <text evidence="8">The sequence shown here is derived from an EMBL/GenBank/DDBJ whole genome shotgun (WGS) entry which is preliminary data.</text>
</comment>
<evidence type="ECO:0000256" key="4">
    <source>
        <dbReference type="SAM" id="Coils"/>
    </source>
</evidence>
<name>A0A9Q0GQR3_9MAGN</name>
<dbReference type="AlphaFoldDB" id="A0A9Q0GQR3"/>
<organism evidence="8 9">
    <name type="scientific">Protea cynaroides</name>
    <dbReference type="NCBI Taxonomy" id="273540"/>
    <lineage>
        <taxon>Eukaryota</taxon>
        <taxon>Viridiplantae</taxon>
        <taxon>Streptophyta</taxon>
        <taxon>Embryophyta</taxon>
        <taxon>Tracheophyta</taxon>
        <taxon>Spermatophyta</taxon>
        <taxon>Magnoliopsida</taxon>
        <taxon>Proteales</taxon>
        <taxon>Proteaceae</taxon>
        <taxon>Protea</taxon>
    </lineage>
</organism>
<comment type="pathway">
    <text evidence="1">Protein modification; protein ubiquitination.</text>
</comment>
<dbReference type="Gene3D" id="3.30.710.10">
    <property type="entry name" value="Potassium Channel Kv1.1, Chain A"/>
    <property type="match status" value="1"/>
</dbReference>
<evidence type="ECO:0000256" key="2">
    <source>
        <dbReference type="ARBA" id="ARBA00022786"/>
    </source>
</evidence>
<feature type="compositionally biased region" description="Polar residues" evidence="5">
    <location>
        <begin position="601"/>
        <end position="611"/>
    </location>
</feature>
<evidence type="ECO:0000256" key="3">
    <source>
        <dbReference type="PROSITE-ProRule" id="PRU00982"/>
    </source>
</evidence>
<evidence type="ECO:0000313" key="8">
    <source>
        <dbReference type="EMBL" id="KAJ4952018.1"/>
    </source>
</evidence>
<dbReference type="Pfam" id="PF03000">
    <property type="entry name" value="NPH3"/>
    <property type="match status" value="1"/>
</dbReference>